<dbReference type="RefSeq" id="WP_056949109.1">
    <property type="nucleotide sequence ID" value="NZ_AZEB01000002.1"/>
</dbReference>
<dbReference type="SMART" id="SM00347">
    <property type="entry name" value="HTH_MARR"/>
    <property type="match status" value="1"/>
</dbReference>
<dbReference type="AlphaFoldDB" id="A0A0R1NSF8"/>
<dbReference type="PATRIC" id="fig|1423766.4.peg.1079"/>
<dbReference type="PROSITE" id="PS50995">
    <property type="entry name" value="HTH_MARR_2"/>
    <property type="match status" value="1"/>
</dbReference>
<dbReference type="InterPro" id="IPR039422">
    <property type="entry name" value="MarR/SlyA-like"/>
</dbReference>
<evidence type="ECO:0000313" key="3">
    <source>
        <dbReference type="Proteomes" id="UP000051439"/>
    </source>
</evidence>
<evidence type="ECO:0000259" key="1">
    <source>
        <dbReference type="PROSITE" id="PS50995"/>
    </source>
</evidence>
<comment type="caution">
    <text evidence="2">The sequence shown here is derived from an EMBL/GenBank/DDBJ whole genome shotgun (WGS) entry which is preliminary data.</text>
</comment>
<dbReference type="Pfam" id="PF12802">
    <property type="entry name" value="MarR_2"/>
    <property type="match status" value="1"/>
</dbReference>
<dbReference type="InterPro" id="IPR036388">
    <property type="entry name" value="WH-like_DNA-bd_sf"/>
</dbReference>
<dbReference type="EMBL" id="AZEB01000002">
    <property type="protein sequence ID" value="KRL23014.1"/>
    <property type="molecule type" value="Genomic_DNA"/>
</dbReference>
<dbReference type="SUPFAM" id="SSF46785">
    <property type="entry name" value="Winged helix' DNA-binding domain"/>
    <property type="match status" value="1"/>
</dbReference>
<organism evidence="2 3">
    <name type="scientific">Lentilactobacillus kisonensis DSM 19906 = JCM 15041</name>
    <dbReference type="NCBI Taxonomy" id="1423766"/>
    <lineage>
        <taxon>Bacteria</taxon>
        <taxon>Bacillati</taxon>
        <taxon>Bacillota</taxon>
        <taxon>Bacilli</taxon>
        <taxon>Lactobacillales</taxon>
        <taxon>Lactobacillaceae</taxon>
        <taxon>Lentilactobacillus</taxon>
    </lineage>
</organism>
<reference evidence="2 3" key="1">
    <citation type="journal article" date="2015" name="Genome Announc.">
        <title>Expanding the biotechnology potential of lactobacilli through comparative genomics of 213 strains and associated genera.</title>
        <authorList>
            <person name="Sun Z."/>
            <person name="Harris H.M."/>
            <person name="McCann A."/>
            <person name="Guo C."/>
            <person name="Argimon S."/>
            <person name="Zhang W."/>
            <person name="Yang X."/>
            <person name="Jeffery I.B."/>
            <person name="Cooney J.C."/>
            <person name="Kagawa T.F."/>
            <person name="Liu W."/>
            <person name="Song Y."/>
            <person name="Salvetti E."/>
            <person name="Wrobel A."/>
            <person name="Rasinkangas P."/>
            <person name="Parkhill J."/>
            <person name="Rea M.C."/>
            <person name="O'Sullivan O."/>
            <person name="Ritari J."/>
            <person name="Douillard F.P."/>
            <person name="Paul Ross R."/>
            <person name="Yang R."/>
            <person name="Briner A.E."/>
            <person name="Felis G.E."/>
            <person name="de Vos W.M."/>
            <person name="Barrangou R."/>
            <person name="Klaenhammer T.R."/>
            <person name="Caufield P.W."/>
            <person name="Cui Y."/>
            <person name="Zhang H."/>
            <person name="O'Toole P.W."/>
        </authorList>
    </citation>
    <scope>NUCLEOTIDE SEQUENCE [LARGE SCALE GENOMIC DNA]</scope>
    <source>
        <strain evidence="2 3">DSM 19906</strain>
    </source>
</reference>
<proteinExistence type="predicted"/>
<gene>
    <name evidence="2" type="ORF">FC98_GL001047</name>
</gene>
<dbReference type="PANTHER" id="PTHR33164">
    <property type="entry name" value="TRANSCRIPTIONAL REGULATOR, MARR FAMILY"/>
    <property type="match status" value="1"/>
</dbReference>
<dbReference type="InterPro" id="IPR000835">
    <property type="entry name" value="HTH_MarR-typ"/>
</dbReference>
<dbReference type="GO" id="GO:0003700">
    <property type="term" value="F:DNA-binding transcription factor activity"/>
    <property type="evidence" value="ECO:0007669"/>
    <property type="project" value="InterPro"/>
</dbReference>
<feature type="domain" description="HTH marR-type" evidence="1">
    <location>
        <begin position="1"/>
        <end position="137"/>
    </location>
</feature>
<name>A0A0R1NSF8_9LACO</name>
<protein>
    <submittedName>
        <fullName evidence="2">Transcriptional regulator, MarR family</fullName>
    </submittedName>
</protein>
<evidence type="ECO:0000313" key="2">
    <source>
        <dbReference type="EMBL" id="KRL23014.1"/>
    </source>
</evidence>
<dbReference type="InterPro" id="IPR036390">
    <property type="entry name" value="WH_DNA-bd_sf"/>
</dbReference>
<dbReference type="Proteomes" id="UP000051439">
    <property type="component" value="Unassembled WGS sequence"/>
</dbReference>
<sequence>MKPNELATIRYFNREYTEILGILNKNVFNIDLSWPEARILLTMRTERLTTMNAVALFLNIDKSYTSRLINHLLRKKLVNKTISQQDHRSNVLNLTAQGIKLCKELDTKSDDQIEKLLSGLDVDQKQEFYKAVVTINQLLFNGGK</sequence>
<dbReference type="PANTHER" id="PTHR33164:SF57">
    <property type="entry name" value="MARR-FAMILY TRANSCRIPTIONAL REGULATOR"/>
    <property type="match status" value="1"/>
</dbReference>
<dbReference type="Gene3D" id="1.10.10.10">
    <property type="entry name" value="Winged helix-like DNA-binding domain superfamily/Winged helix DNA-binding domain"/>
    <property type="match status" value="1"/>
</dbReference>
<accession>A0A0R1NSF8</accession>
<keyword evidence="3" id="KW-1185">Reference proteome</keyword>
<dbReference type="GO" id="GO:0006950">
    <property type="term" value="P:response to stress"/>
    <property type="evidence" value="ECO:0007669"/>
    <property type="project" value="TreeGrafter"/>
</dbReference>